<name>A0ABR9SK46_9BURK</name>
<gene>
    <name evidence="2" type="ORF">IM725_19350</name>
</gene>
<protein>
    <submittedName>
        <fullName evidence="2">Prepilin-type N-terminal cleavage/methylation domain-containing protein</fullName>
    </submittedName>
</protein>
<accession>A0ABR9SK46</accession>
<sequence length="131" mass="13041">MRISRSIAKAAQQGFTLIELIIVIVIIGILAAVAIPKYLDVSNDAKAAALKGAAGAISSAAATNYALRQGGSTLGSVVTSCTAAALLATVPTEMVVTDVTAPTAGQAGSCAINYSTGAITAYTFSVIGSNY</sequence>
<dbReference type="Proteomes" id="UP000715965">
    <property type="component" value="Unassembled WGS sequence"/>
</dbReference>
<proteinExistence type="predicted"/>
<dbReference type="InterPro" id="IPR045584">
    <property type="entry name" value="Pilin-like"/>
</dbReference>
<organism evidence="2 3">
    <name type="scientific">Ramlibacter aquaticus</name>
    <dbReference type="NCBI Taxonomy" id="2780094"/>
    <lineage>
        <taxon>Bacteria</taxon>
        <taxon>Pseudomonadati</taxon>
        <taxon>Pseudomonadota</taxon>
        <taxon>Betaproteobacteria</taxon>
        <taxon>Burkholderiales</taxon>
        <taxon>Comamonadaceae</taxon>
        <taxon>Ramlibacter</taxon>
    </lineage>
</organism>
<dbReference type="EMBL" id="JADDOJ010000128">
    <property type="protein sequence ID" value="MBE7942731.1"/>
    <property type="molecule type" value="Genomic_DNA"/>
</dbReference>
<dbReference type="PANTHER" id="PTHR30093:SF46">
    <property type="entry name" value="MSHA MINOR PILIN PROTEIN MSHB"/>
    <property type="match status" value="1"/>
</dbReference>
<dbReference type="RefSeq" id="WP_193782278.1">
    <property type="nucleotide sequence ID" value="NZ_JADDOJ010000128.1"/>
</dbReference>
<dbReference type="Gene3D" id="3.30.700.10">
    <property type="entry name" value="Glycoprotein, Type 4 Pilin"/>
    <property type="match status" value="1"/>
</dbReference>
<keyword evidence="1" id="KW-0472">Membrane</keyword>
<dbReference type="InterPro" id="IPR012902">
    <property type="entry name" value="N_methyl_site"/>
</dbReference>
<dbReference type="Pfam" id="PF07963">
    <property type="entry name" value="N_methyl"/>
    <property type="match status" value="1"/>
</dbReference>
<evidence type="ECO:0000313" key="3">
    <source>
        <dbReference type="Proteomes" id="UP000715965"/>
    </source>
</evidence>
<keyword evidence="1" id="KW-0812">Transmembrane</keyword>
<dbReference type="PANTHER" id="PTHR30093">
    <property type="entry name" value="GENERAL SECRETION PATHWAY PROTEIN G"/>
    <property type="match status" value="1"/>
</dbReference>
<feature type="transmembrane region" description="Helical" evidence="1">
    <location>
        <begin position="20"/>
        <end position="39"/>
    </location>
</feature>
<dbReference type="PROSITE" id="PS00409">
    <property type="entry name" value="PROKAR_NTER_METHYL"/>
    <property type="match status" value="1"/>
</dbReference>
<reference evidence="2 3" key="1">
    <citation type="submission" date="2020-10" db="EMBL/GenBank/DDBJ databases">
        <title>Draft genome of Ramlibacter aquaticus LMG 30558.</title>
        <authorList>
            <person name="Props R."/>
        </authorList>
    </citation>
    <scope>NUCLEOTIDE SEQUENCE [LARGE SCALE GENOMIC DNA]</scope>
    <source>
        <strain evidence="2 3">LMG 30558</strain>
    </source>
</reference>
<comment type="caution">
    <text evidence="2">The sequence shown here is derived from an EMBL/GenBank/DDBJ whole genome shotgun (WGS) entry which is preliminary data.</text>
</comment>
<dbReference type="NCBIfam" id="TIGR02532">
    <property type="entry name" value="IV_pilin_GFxxxE"/>
    <property type="match status" value="1"/>
</dbReference>
<keyword evidence="3" id="KW-1185">Reference proteome</keyword>
<dbReference type="SUPFAM" id="SSF54523">
    <property type="entry name" value="Pili subunits"/>
    <property type="match status" value="1"/>
</dbReference>
<evidence type="ECO:0000256" key="1">
    <source>
        <dbReference type="SAM" id="Phobius"/>
    </source>
</evidence>
<evidence type="ECO:0000313" key="2">
    <source>
        <dbReference type="EMBL" id="MBE7942731.1"/>
    </source>
</evidence>
<keyword evidence="1" id="KW-1133">Transmembrane helix</keyword>